<dbReference type="Proteomes" id="UP000274271">
    <property type="component" value="Unassembled WGS sequence"/>
</dbReference>
<evidence type="ECO:0000313" key="2">
    <source>
        <dbReference type="EMBL" id="RRB17452.1"/>
    </source>
</evidence>
<dbReference type="SUPFAM" id="SSF53756">
    <property type="entry name" value="UDP-Glycosyltransferase/glycogen phosphorylase"/>
    <property type="match status" value="1"/>
</dbReference>
<dbReference type="Gene3D" id="3.40.50.2000">
    <property type="entry name" value="Glycogen Phosphorylase B"/>
    <property type="match status" value="2"/>
</dbReference>
<sequence>MKILTVVYDLDKGGTQRAAQNFCEAYKALGHDSQLIAVYAGGPREQELKVLGISVYVTITPEFIKHLRDWDPDIIHLHSHALKKVEVYKLKEVCPRARMIETNVFSCLSDYSENSVEYSFQLSAWCNYLYHSRGGSTNKSVIIPNPVKTQPFKKSTYEDCQAFRQKYNIPGDAFVLGRIGQKHFAKWSYYLVDIFQKFSEEVNANSCLLLVNAHESLISYAKDKGLLDKIILIDVITGDQELAQCYSTIDLFLHISTQGESFGYALAESLLCETPVIAYNTPWSDNSQSEVIGDRVGGYCANSRKEFFKFIKTLYFNEKLRHELGKRGREKIINDYNYTVVAQKVIDIMTRENTSSKTSPISSLVAIRNLSFIKKNIVRILLWIKLKHEVTHRGSNFVLKKLYNHKIYY</sequence>
<keyword evidence="2" id="KW-0808">Transferase</keyword>
<name>A0A3P1CVM8_9BACT</name>
<dbReference type="InterPro" id="IPR001296">
    <property type="entry name" value="Glyco_trans_1"/>
</dbReference>
<dbReference type="PANTHER" id="PTHR12526">
    <property type="entry name" value="GLYCOSYLTRANSFERASE"/>
    <property type="match status" value="1"/>
</dbReference>
<protein>
    <submittedName>
        <fullName evidence="2">Glycosyltransferase</fullName>
    </submittedName>
</protein>
<comment type="caution">
    <text evidence="2">The sequence shown here is derived from an EMBL/GenBank/DDBJ whole genome shotgun (WGS) entry which is preliminary data.</text>
</comment>
<dbReference type="GO" id="GO:0016757">
    <property type="term" value="F:glycosyltransferase activity"/>
    <property type="evidence" value="ECO:0007669"/>
    <property type="project" value="InterPro"/>
</dbReference>
<evidence type="ECO:0000313" key="3">
    <source>
        <dbReference type="Proteomes" id="UP000274271"/>
    </source>
</evidence>
<dbReference type="EMBL" id="RQJP01000001">
    <property type="protein sequence ID" value="RRB17452.1"/>
    <property type="molecule type" value="Genomic_DNA"/>
</dbReference>
<dbReference type="Pfam" id="PF00534">
    <property type="entry name" value="Glycos_transf_1"/>
    <property type="match status" value="1"/>
</dbReference>
<gene>
    <name evidence="2" type="ORF">EHT87_03970</name>
</gene>
<dbReference type="AlphaFoldDB" id="A0A3P1CVM8"/>
<organism evidence="2 3">
    <name type="scientific">Larkinella knui</name>
    <dbReference type="NCBI Taxonomy" id="2025310"/>
    <lineage>
        <taxon>Bacteria</taxon>
        <taxon>Pseudomonadati</taxon>
        <taxon>Bacteroidota</taxon>
        <taxon>Cytophagia</taxon>
        <taxon>Cytophagales</taxon>
        <taxon>Spirosomataceae</taxon>
        <taxon>Larkinella</taxon>
    </lineage>
</organism>
<reference evidence="2 3" key="1">
    <citation type="submission" date="2018-11" db="EMBL/GenBank/DDBJ databases">
        <authorList>
            <person name="Zhou Z."/>
            <person name="Wang G."/>
        </authorList>
    </citation>
    <scope>NUCLEOTIDE SEQUENCE [LARGE SCALE GENOMIC DNA]</scope>
    <source>
        <strain evidence="2 3">KCTC42998</strain>
    </source>
</reference>
<dbReference type="OrthoDB" id="9806653at2"/>
<evidence type="ECO:0000259" key="1">
    <source>
        <dbReference type="Pfam" id="PF00534"/>
    </source>
</evidence>
<dbReference type="RefSeq" id="WP_124904076.1">
    <property type="nucleotide sequence ID" value="NZ_RQJP01000001.1"/>
</dbReference>
<keyword evidence="3" id="KW-1185">Reference proteome</keyword>
<proteinExistence type="predicted"/>
<accession>A0A3P1CVM8</accession>
<feature type="domain" description="Glycosyl transferase family 1" evidence="1">
    <location>
        <begin position="162"/>
        <end position="330"/>
    </location>
</feature>